<dbReference type="Proteomes" id="UP000282759">
    <property type="component" value="Unassembled WGS sequence"/>
</dbReference>
<evidence type="ECO:0000313" key="6">
    <source>
        <dbReference type="Proteomes" id="UP000282759"/>
    </source>
</evidence>
<dbReference type="Pfam" id="PF17166">
    <property type="entry name" value="DUF5126"/>
    <property type="match status" value="1"/>
</dbReference>
<evidence type="ECO:0000259" key="2">
    <source>
        <dbReference type="Pfam" id="PF16323"/>
    </source>
</evidence>
<feature type="domain" description="DUF5000" evidence="3">
    <location>
        <begin position="255"/>
        <end position="404"/>
    </location>
</feature>
<dbReference type="RefSeq" id="WP_127703201.1">
    <property type="nucleotide sequence ID" value="NZ_SACK01000001.1"/>
</dbReference>
<keyword evidence="1" id="KW-0732">Signal</keyword>
<feature type="signal peptide" evidence="1">
    <location>
        <begin position="1"/>
        <end position="24"/>
    </location>
</feature>
<dbReference type="InterPro" id="IPR033431">
    <property type="entry name" value="DUF5126"/>
</dbReference>
<keyword evidence="6" id="KW-1185">Reference proteome</keyword>
<reference evidence="5 6" key="1">
    <citation type="submission" date="2019-01" db="EMBL/GenBank/DDBJ databases">
        <authorList>
            <person name="Chen W.-M."/>
        </authorList>
    </citation>
    <scope>NUCLEOTIDE SEQUENCE [LARGE SCALE GENOMIC DNA]</scope>
    <source>
        <strain evidence="5 6">YBJ-36</strain>
    </source>
</reference>
<dbReference type="InterPro" id="IPR008979">
    <property type="entry name" value="Galactose-bd-like_sf"/>
</dbReference>
<organism evidence="5 6">
    <name type="scientific">Mucilaginibacter limnophilus</name>
    <dbReference type="NCBI Taxonomy" id="1932778"/>
    <lineage>
        <taxon>Bacteria</taxon>
        <taxon>Pseudomonadati</taxon>
        <taxon>Bacteroidota</taxon>
        <taxon>Sphingobacteriia</taxon>
        <taxon>Sphingobacteriales</taxon>
        <taxon>Sphingobacteriaceae</taxon>
        <taxon>Mucilaginibacter</taxon>
    </lineage>
</organism>
<sequence length="407" mass="44910">MKKIKYAKLTLLIALLMMTIISCKENKGYNEPISGDKTKPGVVTNVKVDDFNGGSYITYDLPNSENILYVLAKYKINDNVSRETKASYYKDTITVEGFAASKEYSVTLYTVTRANVMSDPVEVIVHPKTPVYQLVKPTVAISEDFGGINVQGLNPLKKEIGLILLAYDNSTNRMEVQDQFFTKADTINYSVRGFANASRDFGIYVTDRWGNISDTIKNTLTPLYEEMADKGKFSVYNLNSDTPIGFGWVLPNLWNGNTGGDGWHTASGNRPPYICTFGIGKTYKLSRFIIWERTGQYTYGLGNPKDFSLWGSNAAHPGDAVLPLLAPEGTVIGDWVNMGNYHFPDPPSGNPPGSTTAADEAFVNAGVNFNVPFNAPSVQFLRISVQTTWGNSDAAHIIEMSVYGRPE</sequence>
<dbReference type="AlphaFoldDB" id="A0A3S2V400"/>
<proteinExistence type="predicted"/>
<accession>A0A3S2V400</accession>
<dbReference type="Gene3D" id="2.60.120.260">
    <property type="entry name" value="Galactose-binding domain-like"/>
    <property type="match status" value="1"/>
</dbReference>
<gene>
    <name evidence="5" type="ORF">EOD41_02555</name>
</gene>
<evidence type="ECO:0000259" key="3">
    <source>
        <dbReference type="Pfam" id="PF16391"/>
    </source>
</evidence>
<comment type="caution">
    <text evidence="5">The sequence shown here is derived from an EMBL/GenBank/DDBJ whole genome shotgun (WGS) entry which is preliminary data.</text>
</comment>
<dbReference type="Pfam" id="PF16323">
    <property type="entry name" value="DUF4959"/>
    <property type="match status" value="1"/>
</dbReference>
<evidence type="ECO:0000259" key="4">
    <source>
        <dbReference type="Pfam" id="PF17166"/>
    </source>
</evidence>
<dbReference type="OrthoDB" id="1312186at2"/>
<feature type="chain" id="PRO_5018573317" evidence="1">
    <location>
        <begin position="25"/>
        <end position="407"/>
    </location>
</feature>
<feature type="domain" description="DUF5126" evidence="4">
    <location>
        <begin position="129"/>
        <end position="230"/>
    </location>
</feature>
<dbReference type="Pfam" id="PF16391">
    <property type="entry name" value="DUF5000"/>
    <property type="match status" value="1"/>
</dbReference>
<evidence type="ECO:0000313" key="5">
    <source>
        <dbReference type="EMBL" id="RVU02835.1"/>
    </source>
</evidence>
<dbReference type="InterPro" id="IPR032527">
    <property type="entry name" value="DUF4959"/>
</dbReference>
<dbReference type="EMBL" id="SACK01000001">
    <property type="protein sequence ID" value="RVU02835.1"/>
    <property type="molecule type" value="Genomic_DNA"/>
</dbReference>
<feature type="domain" description="DUF4959" evidence="2">
    <location>
        <begin position="22"/>
        <end position="127"/>
    </location>
</feature>
<dbReference type="InterPro" id="IPR032164">
    <property type="entry name" value="DUF5000"/>
</dbReference>
<dbReference type="SUPFAM" id="SSF49785">
    <property type="entry name" value="Galactose-binding domain-like"/>
    <property type="match status" value="1"/>
</dbReference>
<dbReference type="PROSITE" id="PS51257">
    <property type="entry name" value="PROKAR_LIPOPROTEIN"/>
    <property type="match status" value="1"/>
</dbReference>
<name>A0A3S2V400_9SPHI</name>
<protein>
    <submittedName>
        <fullName evidence="5">DUF4959 domain-containing protein</fullName>
    </submittedName>
</protein>
<evidence type="ECO:0000256" key="1">
    <source>
        <dbReference type="SAM" id="SignalP"/>
    </source>
</evidence>